<dbReference type="OrthoDB" id="10017101at2759"/>
<evidence type="ECO:0008006" key="3">
    <source>
        <dbReference type="Google" id="ProtNLM"/>
    </source>
</evidence>
<sequence length="195" mass="22749">MHNLDEFPWKKDPEFKGFDRILLLWVMQLVPPADQAQFLCHLATHLSPGGLIMFSQDHEHHELACIDALPFDGSDTDELHWLIGDARSFKQTRQCAENQIKRAGLIRVKVEDCYRDDRYGYEDHAVDIRRNADIAWRRDGGVLKECSRLYLEYFKREKVTNIMEERRKRNQNVSIKNVSVLIAAKCPNPQKGVNN</sequence>
<accession>A0A2B7XS41</accession>
<proteinExistence type="predicted"/>
<protein>
    <recommendedName>
        <fullName evidence="3">Methyltransferase domain-containing protein</fullName>
    </recommendedName>
</protein>
<organism evidence="1 2">
    <name type="scientific">Helicocarpus griseus UAMH5409</name>
    <dbReference type="NCBI Taxonomy" id="1447875"/>
    <lineage>
        <taxon>Eukaryota</taxon>
        <taxon>Fungi</taxon>
        <taxon>Dikarya</taxon>
        <taxon>Ascomycota</taxon>
        <taxon>Pezizomycotina</taxon>
        <taxon>Eurotiomycetes</taxon>
        <taxon>Eurotiomycetidae</taxon>
        <taxon>Onygenales</taxon>
        <taxon>Ajellomycetaceae</taxon>
        <taxon>Helicocarpus</taxon>
    </lineage>
</organism>
<comment type="caution">
    <text evidence="1">The sequence shown here is derived from an EMBL/GenBank/DDBJ whole genome shotgun (WGS) entry which is preliminary data.</text>
</comment>
<reference evidence="1 2" key="1">
    <citation type="submission" date="2017-10" db="EMBL/GenBank/DDBJ databases">
        <title>Comparative genomics in systemic dimorphic fungi from Ajellomycetaceae.</title>
        <authorList>
            <person name="Munoz J.F."/>
            <person name="Mcewen J.G."/>
            <person name="Clay O.K."/>
            <person name="Cuomo C.A."/>
        </authorList>
    </citation>
    <scope>NUCLEOTIDE SEQUENCE [LARGE SCALE GENOMIC DNA]</scope>
    <source>
        <strain evidence="1 2">UAMH5409</strain>
    </source>
</reference>
<dbReference type="STRING" id="1447875.A0A2B7XS41"/>
<gene>
    <name evidence="1" type="ORF">AJ79_04909</name>
</gene>
<dbReference type="SUPFAM" id="SSF53335">
    <property type="entry name" value="S-adenosyl-L-methionine-dependent methyltransferases"/>
    <property type="match status" value="1"/>
</dbReference>
<dbReference type="AlphaFoldDB" id="A0A2B7XS41"/>
<evidence type="ECO:0000313" key="1">
    <source>
        <dbReference type="EMBL" id="PGH11408.1"/>
    </source>
</evidence>
<name>A0A2B7XS41_9EURO</name>
<evidence type="ECO:0000313" key="2">
    <source>
        <dbReference type="Proteomes" id="UP000223968"/>
    </source>
</evidence>
<keyword evidence="2" id="KW-1185">Reference proteome</keyword>
<dbReference type="Proteomes" id="UP000223968">
    <property type="component" value="Unassembled WGS sequence"/>
</dbReference>
<dbReference type="EMBL" id="PDNB01000073">
    <property type="protein sequence ID" value="PGH11408.1"/>
    <property type="molecule type" value="Genomic_DNA"/>
</dbReference>
<dbReference type="InterPro" id="IPR029063">
    <property type="entry name" value="SAM-dependent_MTases_sf"/>
</dbReference>
<dbReference type="Gene3D" id="3.40.50.150">
    <property type="entry name" value="Vaccinia Virus protein VP39"/>
    <property type="match status" value="1"/>
</dbReference>